<dbReference type="InterPro" id="IPR042099">
    <property type="entry name" value="ANL_N_sf"/>
</dbReference>
<protein>
    <recommendedName>
        <fullName evidence="6">Carrier domain-containing protein</fullName>
    </recommendedName>
</protein>
<dbReference type="Gene3D" id="1.10.1200.10">
    <property type="entry name" value="ACP-like"/>
    <property type="match status" value="1"/>
</dbReference>
<name>A0A9W8NJ75_9PEZI</name>
<evidence type="ECO:0000313" key="7">
    <source>
        <dbReference type="EMBL" id="KAJ3577487.1"/>
    </source>
</evidence>
<dbReference type="InterPro" id="IPR009081">
    <property type="entry name" value="PP-bd_ACP"/>
</dbReference>
<dbReference type="GO" id="GO:0016491">
    <property type="term" value="F:oxidoreductase activity"/>
    <property type="evidence" value="ECO:0007669"/>
    <property type="project" value="UniProtKB-KW"/>
</dbReference>
<dbReference type="Gene3D" id="3.30.300.30">
    <property type="match status" value="1"/>
</dbReference>
<evidence type="ECO:0000256" key="2">
    <source>
        <dbReference type="ARBA" id="ARBA00022553"/>
    </source>
</evidence>
<dbReference type="PRINTS" id="PR00081">
    <property type="entry name" value="GDHRDH"/>
</dbReference>
<dbReference type="GO" id="GO:0031177">
    <property type="term" value="F:phosphopantetheine binding"/>
    <property type="evidence" value="ECO:0007669"/>
    <property type="project" value="InterPro"/>
</dbReference>
<comment type="caution">
    <text evidence="7">The sequence shown here is derived from an EMBL/GenBank/DDBJ whole genome shotgun (WGS) entry which is preliminary data.</text>
</comment>
<dbReference type="Pfam" id="PF00501">
    <property type="entry name" value="AMP-binding"/>
    <property type="match status" value="1"/>
</dbReference>
<dbReference type="Gene3D" id="3.40.50.720">
    <property type="entry name" value="NAD(P)-binding Rossmann-like Domain"/>
    <property type="match status" value="2"/>
</dbReference>
<evidence type="ECO:0000313" key="8">
    <source>
        <dbReference type="Proteomes" id="UP001148614"/>
    </source>
</evidence>
<evidence type="ECO:0000256" key="5">
    <source>
        <dbReference type="SAM" id="MobiDB-lite"/>
    </source>
</evidence>
<dbReference type="Pfam" id="PF07993">
    <property type="entry name" value="NAD_binding_4"/>
    <property type="match status" value="1"/>
</dbReference>
<dbReference type="SUPFAM" id="SSF56801">
    <property type="entry name" value="Acetyl-CoA synthetase-like"/>
    <property type="match status" value="1"/>
</dbReference>
<dbReference type="Pfam" id="PF00550">
    <property type="entry name" value="PP-binding"/>
    <property type="match status" value="1"/>
</dbReference>
<dbReference type="InterPro" id="IPR020806">
    <property type="entry name" value="PKS_PP-bd"/>
</dbReference>
<dbReference type="InterPro" id="IPR000873">
    <property type="entry name" value="AMP-dep_synth/lig_dom"/>
</dbReference>
<keyword evidence="1" id="KW-0596">Phosphopantetheine</keyword>
<dbReference type="Proteomes" id="UP001148614">
    <property type="component" value="Unassembled WGS sequence"/>
</dbReference>
<dbReference type="Pfam" id="PF00106">
    <property type="entry name" value="adh_short"/>
    <property type="match status" value="1"/>
</dbReference>
<keyword evidence="3" id="KW-0560">Oxidoreductase</keyword>
<dbReference type="PROSITE" id="PS50075">
    <property type="entry name" value="CARRIER"/>
    <property type="match status" value="1"/>
</dbReference>
<keyword evidence="2" id="KW-0597">Phosphoprotein</keyword>
<dbReference type="SUPFAM" id="SSF47336">
    <property type="entry name" value="ACP-like"/>
    <property type="match status" value="1"/>
</dbReference>
<dbReference type="InterPro" id="IPR010080">
    <property type="entry name" value="Thioester_reductase-like_dom"/>
</dbReference>
<dbReference type="PROSITE" id="PS00012">
    <property type="entry name" value="PHOSPHOPANTETHEINE"/>
    <property type="match status" value="1"/>
</dbReference>
<reference evidence="7" key="1">
    <citation type="submission" date="2022-07" db="EMBL/GenBank/DDBJ databases">
        <title>Genome Sequence of Xylaria arbuscula.</title>
        <authorList>
            <person name="Buettner E."/>
        </authorList>
    </citation>
    <scope>NUCLEOTIDE SEQUENCE</scope>
    <source>
        <strain evidence="7">VT107</strain>
    </source>
</reference>
<dbReference type="Gene3D" id="3.40.50.12780">
    <property type="entry name" value="N-terminal domain of ligase-like"/>
    <property type="match status" value="1"/>
</dbReference>
<gene>
    <name evidence="7" type="ORF">NPX13_g3079</name>
</gene>
<feature type="region of interest" description="Disordered" evidence="5">
    <location>
        <begin position="513"/>
        <end position="536"/>
    </location>
</feature>
<dbReference type="InterPro" id="IPR036736">
    <property type="entry name" value="ACP-like_sf"/>
</dbReference>
<dbReference type="CDD" id="cd05930">
    <property type="entry name" value="A_NRPS"/>
    <property type="match status" value="1"/>
</dbReference>
<comment type="similarity">
    <text evidence="4">Belongs to the NRP synthetase family.</text>
</comment>
<dbReference type="SMART" id="SM00823">
    <property type="entry name" value="PKS_PP"/>
    <property type="match status" value="1"/>
</dbReference>
<dbReference type="NCBIfam" id="TIGR01746">
    <property type="entry name" value="Thioester-redct"/>
    <property type="match status" value="1"/>
</dbReference>
<dbReference type="InterPro" id="IPR036291">
    <property type="entry name" value="NAD(P)-bd_dom_sf"/>
</dbReference>
<dbReference type="CDD" id="cd05235">
    <property type="entry name" value="SDR_e1"/>
    <property type="match status" value="1"/>
</dbReference>
<dbReference type="SMART" id="SM00822">
    <property type="entry name" value="PKS_KR"/>
    <property type="match status" value="1"/>
</dbReference>
<dbReference type="EMBL" id="JANPWZ010000360">
    <property type="protein sequence ID" value="KAJ3577487.1"/>
    <property type="molecule type" value="Genomic_DNA"/>
</dbReference>
<organism evidence="7 8">
    <name type="scientific">Xylaria arbuscula</name>
    <dbReference type="NCBI Taxonomy" id="114810"/>
    <lineage>
        <taxon>Eukaryota</taxon>
        <taxon>Fungi</taxon>
        <taxon>Dikarya</taxon>
        <taxon>Ascomycota</taxon>
        <taxon>Pezizomycotina</taxon>
        <taxon>Sordariomycetes</taxon>
        <taxon>Xylariomycetidae</taxon>
        <taxon>Xylariales</taxon>
        <taxon>Xylariaceae</taxon>
        <taxon>Xylaria</taxon>
    </lineage>
</organism>
<keyword evidence="8" id="KW-1185">Reference proteome</keyword>
<accession>A0A9W8NJ75</accession>
<dbReference type="InterPro" id="IPR006162">
    <property type="entry name" value="Ppantetheine_attach_site"/>
</dbReference>
<dbReference type="InterPro" id="IPR045851">
    <property type="entry name" value="AMP-bd_C_sf"/>
</dbReference>
<proteinExistence type="inferred from homology"/>
<evidence type="ECO:0000256" key="4">
    <source>
        <dbReference type="ARBA" id="ARBA00029454"/>
    </source>
</evidence>
<evidence type="ECO:0000256" key="1">
    <source>
        <dbReference type="ARBA" id="ARBA00022450"/>
    </source>
</evidence>
<dbReference type="PANTHER" id="PTHR44845">
    <property type="entry name" value="CARRIER DOMAIN-CONTAINING PROTEIN"/>
    <property type="match status" value="1"/>
</dbReference>
<evidence type="ECO:0000259" key="6">
    <source>
        <dbReference type="PROSITE" id="PS50075"/>
    </source>
</evidence>
<feature type="domain" description="Carrier" evidence="6">
    <location>
        <begin position="536"/>
        <end position="614"/>
    </location>
</feature>
<dbReference type="InterPro" id="IPR002347">
    <property type="entry name" value="SDR_fam"/>
</dbReference>
<dbReference type="InterPro" id="IPR020845">
    <property type="entry name" value="AMP-binding_CS"/>
</dbReference>
<dbReference type="VEuPathDB" id="FungiDB:F4678DRAFT_443710"/>
<sequence length="1257" mass="135457">MTIIDINKDLSALFSSQAKATPDAVALEDGSLSLTYAELDAEVDALARRLRHRGVGCDKLVGILLGRSADYVISCLAALKAGGAFLVLELAYPPGLLADVLDDARPTVVITHTSYVGQIKSPVPLIVLDEQNQEKDEGSVTNGASNGLEDVADDDLERLAFVSYSSGTTGRPKGIANPHRAAVRSYDLRFGLSDLKPGDRVACNVFFVWEILRPLLRGATVVTVPDEMSYDPVALVELLRSKRITETLMTPTLLATVLARHSNFGSRLQDLKTLWLNGEVVSTDLARRGLKALPNARLLNVYSASETHEIACGDIREMLDEEAQVVPVGPPLDPKHAYIVDEDGNQVKSGVSGELVIGGDLLARGYLNLPETTAKAFVPDPFDSTSGARMYKTGDTARMLPSGLLEITGRVGSMIKIRGYSVQPGAVEHTIVTRLAFRQCAIVPHGDGLDRQLVAYVVPDPDITEERPTVPIDDAGFSPAARRILSAHLAHYMIPALWIQMDALPTHEVSGKIDTKRLPSPTQARSPAKAQNGDDTDQKITLKDIAKIWAAVLNIPFATVMQQEHGFFDLGGHSLALVELITRLTGSYGFPVPLARLAGNPTLQGHLEVVRDARDGHTAAVQADLPRVLETDSILPSEYQPQSSTMKRLSDADTVLLTGTTGYLGAFLLHTLIETTTARVVCLVRFTDVSSDNNQAGGMARVRSNLLDLGLWNDSMLERIEILPANLSRTRLGLSAEAFGDLASRVQVIIHSAATVNLVYPYAAMRGANVIGTREIVRLACKAGATLHHISTNGVLPNSVKGWDEDAMVPINDVPEKLLDGYGQTKWVAEQLILAAAERGLPARIYRPGTISGHSKSGSSNTYDLLNALVVESLQLGYAPNVDGWYAEMTPADFVSRAILSIADIADTKQRVVHLGEPNPLPTKELFGILEELGYPTKPINFEDWVALWNEKRGTASGSKIFTIDILRRGMPTIEALKWITVLKDPATAPLLAKAGLERPKIDSKLFETYTRHFCARGWLPRPPHRQGAVSSAPVSKKGPLAGRVAVVTGASSGIGAAVVTALAREGAYVAIAARRTDALESLKKKISASGVKVLVHKTDVTDKSQVESLMRETAEQLGPIDILVSCAGVMYFTMMANVQTNEWERTVDVNCKGLLHCLSSTVPSMLSRGAGHIVAISSDAGRKVFPGLACTRRPGNTATELLGMSTDQEAIKKYGEPTGAKVLEPDDVAGAIVYALRQPAHVAVNEVLIEPRDEPI</sequence>
<dbReference type="SUPFAM" id="SSF51735">
    <property type="entry name" value="NAD(P)-binding Rossmann-fold domains"/>
    <property type="match status" value="2"/>
</dbReference>
<dbReference type="InterPro" id="IPR057326">
    <property type="entry name" value="KR_dom"/>
</dbReference>
<dbReference type="PROSITE" id="PS00455">
    <property type="entry name" value="AMP_BINDING"/>
    <property type="match status" value="1"/>
</dbReference>
<evidence type="ECO:0000256" key="3">
    <source>
        <dbReference type="ARBA" id="ARBA00023002"/>
    </source>
</evidence>
<dbReference type="AlphaFoldDB" id="A0A9W8NJ75"/>
<dbReference type="PANTHER" id="PTHR44845:SF6">
    <property type="entry name" value="BETA-ALANINE-ACTIVATING ENZYME"/>
    <property type="match status" value="1"/>
</dbReference>
<dbReference type="InterPro" id="IPR013120">
    <property type="entry name" value="FAR_NAD-bd"/>
</dbReference>